<name>A0A1C3N5U1_9ACTN</name>
<sequence length="85" mass="9264">MSTAPKTKTIVVTFIKKVYADVAVEIPEDFPAEYAVTVATRDIANLSAEEALQQGAVWDESDWQLGSTMYAADRAYNSAAYSVIV</sequence>
<dbReference type="EMBL" id="LT598496">
    <property type="protein sequence ID" value="SBV27950.1"/>
    <property type="molecule type" value="Genomic_DNA"/>
</dbReference>
<proteinExistence type="predicted"/>
<keyword evidence="2" id="KW-1185">Reference proteome</keyword>
<accession>A0A1C3N5U1</accession>
<dbReference type="STRING" id="307121.GA0070620_3481"/>
<reference evidence="2" key="1">
    <citation type="submission" date="2016-06" db="EMBL/GenBank/DDBJ databases">
        <authorList>
            <person name="Varghese N."/>
        </authorList>
    </citation>
    <scope>NUCLEOTIDE SEQUENCE [LARGE SCALE GENOMIC DNA]</scope>
    <source>
        <strain evidence="2">DSM 45344</strain>
    </source>
</reference>
<dbReference type="AlphaFoldDB" id="A0A1C3N5U1"/>
<evidence type="ECO:0000313" key="1">
    <source>
        <dbReference type="EMBL" id="SBV27950.1"/>
    </source>
</evidence>
<evidence type="ECO:0000313" key="2">
    <source>
        <dbReference type="Proteomes" id="UP000199393"/>
    </source>
</evidence>
<organism evidence="1 2">
    <name type="scientific">Micromonospora krabiensis</name>
    <dbReference type="NCBI Taxonomy" id="307121"/>
    <lineage>
        <taxon>Bacteria</taxon>
        <taxon>Bacillati</taxon>
        <taxon>Actinomycetota</taxon>
        <taxon>Actinomycetes</taxon>
        <taxon>Micromonosporales</taxon>
        <taxon>Micromonosporaceae</taxon>
        <taxon>Micromonospora</taxon>
    </lineage>
</organism>
<gene>
    <name evidence="1" type="ORF">GA0070620_3481</name>
</gene>
<dbReference type="Proteomes" id="UP000199393">
    <property type="component" value="Chromosome I"/>
</dbReference>
<dbReference type="RefSeq" id="WP_091592177.1">
    <property type="nucleotide sequence ID" value="NZ_JBHRWG010000004.1"/>
</dbReference>
<protein>
    <submittedName>
        <fullName evidence="1">Uncharacterized protein</fullName>
    </submittedName>
</protein>